<evidence type="ECO:0000256" key="8">
    <source>
        <dbReference type="ARBA" id="ARBA00022982"/>
    </source>
</evidence>
<evidence type="ECO:0000313" key="16">
    <source>
        <dbReference type="Proteomes" id="UP001165667"/>
    </source>
</evidence>
<evidence type="ECO:0000256" key="7">
    <source>
        <dbReference type="ARBA" id="ARBA00022723"/>
    </source>
</evidence>
<keyword evidence="11 13" id="KW-0472">Membrane</keyword>
<keyword evidence="5" id="KW-0349">Heme</keyword>
<dbReference type="SUPFAM" id="SSF81342">
    <property type="entry name" value="Transmembrane di-heme cytochromes"/>
    <property type="match status" value="1"/>
</dbReference>
<comment type="caution">
    <text evidence="15">The sequence shown here is derived from an EMBL/GenBank/DDBJ whole genome shotgun (WGS) entry which is preliminary data.</text>
</comment>
<gene>
    <name evidence="15" type="ORF">M8523_23670</name>
</gene>
<feature type="transmembrane region" description="Helical" evidence="13">
    <location>
        <begin position="90"/>
        <end position="113"/>
    </location>
</feature>
<evidence type="ECO:0000256" key="5">
    <source>
        <dbReference type="ARBA" id="ARBA00022617"/>
    </source>
</evidence>
<evidence type="ECO:0000313" key="15">
    <source>
        <dbReference type="EMBL" id="MCW6511009.1"/>
    </source>
</evidence>
<dbReference type="AlphaFoldDB" id="A0AA41YYN9"/>
<dbReference type="InterPro" id="IPR052168">
    <property type="entry name" value="Cytochrome_b561_oxidase"/>
</dbReference>
<keyword evidence="6 13" id="KW-0812">Transmembrane</keyword>
<keyword evidence="9 13" id="KW-1133">Transmembrane helix</keyword>
<evidence type="ECO:0000256" key="12">
    <source>
        <dbReference type="ARBA" id="ARBA00037975"/>
    </source>
</evidence>
<feature type="transmembrane region" description="Helical" evidence="13">
    <location>
        <begin position="20"/>
        <end position="39"/>
    </location>
</feature>
<evidence type="ECO:0000256" key="11">
    <source>
        <dbReference type="ARBA" id="ARBA00023136"/>
    </source>
</evidence>
<dbReference type="GO" id="GO:0046872">
    <property type="term" value="F:metal ion binding"/>
    <property type="evidence" value="ECO:0007669"/>
    <property type="project" value="UniProtKB-KW"/>
</dbReference>
<keyword evidence="10" id="KW-0408">Iron</keyword>
<dbReference type="GO" id="GO:0009055">
    <property type="term" value="F:electron transfer activity"/>
    <property type="evidence" value="ECO:0007669"/>
    <property type="project" value="InterPro"/>
</dbReference>
<evidence type="ECO:0000256" key="9">
    <source>
        <dbReference type="ARBA" id="ARBA00022989"/>
    </source>
</evidence>
<evidence type="ECO:0000256" key="10">
    <source>
        <dbReference type="ARBA" id="ARBA00023004"/>
    </source>
</evidence>
<protein>
    <submittedName>
        <fullName evidence="15">Cytochrome b</fullName>
    </submittedName>
</protein>
<reference evidence="15" key="1">
    <citation type="submission" date="2022-05" db="EMBL/GenBank/DDBJ databases">
        <authorList>
            <person name="Pankratov T."/>
        </authorList>
    </citation>
    <scope>NUCLEOTIDE SEQUENCE</scope>
    <source>
        <strain evidence="15">BP6-180914</strain>
    </source>
</reference>
<evidence type="ECO:0000259" key="14">
    <source>
        <dbReference type="Pfam" id="PF01292"/>
    </source>
</evidence>
<feature type="transmembrane region" description="Helical" evidence="13">
    <location>
        <begin position="51"/>
        <end position="70"/>
    </location>
</feature>
<accession>A0AA41YYN9</accession>
<evidence type="ECO:0000256" key="4">
    <source>
        <dbReference type="ARBA" id="ARBA00022475"/>
    </source>
</evidence>
<dbReference type="Gene3D" id="1.20.950.20">
    <property type="entry name" value="Transmembrane di-heme cytochromes, Chain C"/>
    <property type="match status" value="1"/>
</dbReference>
<dbReference type="EMBL" id="JAMOIM010000020">
    <property type="protein sequence ID" value="MCW6511009.1"/>
    <property type="molecule type" value="Genomic_DNA"/>
</dbReference>
<keyword evidence="8" id="KW-0249">Electron transport</keyword>
<keyword evidence="4" id="KW-1003">Cell membrane</keyword>
<keyword evidence="3" id="KW-0813">Transport</keyword>
<evidence type="ECO:0000256" key="2">
    <source>
        <dbReference type="ARBA" id="ARBA00004651"/>
    </source>
</evidence>
<dbReference type="InterPro" id="IPR011577">
    <property type="entry name" value="Cyt_b561_bac/Ni-Hgenase"/>
</dbReference>
<dbReference type="PANTHER" id="PTHR30529">
    <property type="entry name" value="CYTOCHROME B561"/>
    <property type="match status" value="1"/>
</dbReference>
<evidence type="ECO:0000256" key="6">
    <source>
        <dbReference type="ARBA" id="ARBA00022692"/>
    </source>
</evidence>
<proteinExistence type="inferred from homology"/>
<sequence>MTVRSPSVQRYTAVAQAFHWLLALALAGIVIMGLVMAHVKLAPATQFKLFQLHKSVGITILILAVLRLLWRVTHRPPPLPAGMPVIEKAGAHAAHVVLYMLMIGLPLVGWALVSISAFNLPTVLYGLVPWPHLSFLSSLPRAEKMSWEPWVKFVHAYGAYLLIAIVAVHVLAALRHHLILRDDTLRRMLPGQTRATVESAAE</sequence>
<comment type="subcellular location">
    <subcellularLocation>
        <location evidence="2">Cell membrane</location>
        <topology evidence="2">Multi-pass membrane protein</topology>
    </subcellularLocation>
</comment>
<organism evidence="15 16">
    <name type="scientific">Lichenifustis flavocetrariae</name>
    <dbReference type="NCBI Taxonomy" id="2949735"/>
    <lineage>
        <taxon>Bacteria</taxon>
        <taxon>Pseudomonadati</taxon>
        <taxon>Pseudomonadota</taxon>
        <taxon>Alphaproteobacteria</taxon>
        <taxon>Hyphomicrobiales</taxon>
        <taxon>Lichenihabitantaceae</taxon>
        <taxon>Lichenifustis</taxon>
    </lineage>
</organism>
<name>A0AA41YYN9_9HYPH</name>
<dbReference type="InterPro" id="IPR016174">
    <property type="entry name" value="Di-haem_cyt_TM"/>
</dbReference>
<feature type="transmembrane region" description="Helical" evidence="13">
    <location>
        <begin position="159"/>
        <end position="178"/>
    </location>
</feature>
<keyword evidence="16" id="KW-1185">Reference proteome</keyword>
<comment type="similarity">
    <text evidence="12">Belongs to the cytochrome b561 family.</text>
</comment>
<dbReference type="GO" id="GO:0005886">
    <property type="term" value="C:plasma membrane"/>
    <property type="evidence" value="ECO:0007669"/>
    <property type="project" value="UniProtKB-SubCell"/>
</dbReference>
<comment type="cofactor">
    <cofactor evidence="1">
        <name>heme b</name>
        <dbReference type="ChEBI" id="CHEBI:60344"/>
    </cofactor>
</comment>
<dbReference type="GO" id="GO:0020037">
    <property type="term" value="F:heme binding"/>
    <property type="evidence" value="ECO:0007669"/>
    <property type="project" value="TreeGrafter"/>
</dbReference>
<evidence type="ECO:0000256" key="3">
    <source>
        <dbReference type="ARBA" id="ARBA00022448"/>
    </source>
</evidence>
<feature type="domain" description="Cytochrome b561 bacterial/Ni-hydrogenase" evidence="14">
    <location>
        <begin position="10"/>
        <end position="191"/>
    </location>
</feature>
<keyword evidence="7" id="KW-0479">Metal-binding</keyword>
<evidence type="ECO:0000256" key="13">
    <source>
        <dbReference type="SAM" id="Phobius"/>
    </source>
</evidence>
<dbReference type="RefSeq" id="WP_282587387.1">
    <property type="nucleotide sequence ID" value="NZ_JAMOIM010000020.1"/>
</dbReference>
<dbReference type="Proteomes" id="UP001165667">
    <property type="component" value="Unassembled WGS sequence"/>
</dbReference>
<dbReference type="PANTHER" id="PTHR30529:SF6">
    <property type="entry name" value="BLL0291 PROTEIN"/>
    <property type="match status" value="1"/>
</dbReference>
<dbReference type="GO" id="GO:0022904">
    <property type="term" value="P:respiratory electron transport chain"/>
    <property type="evidence" value="ECO:0007669"/>
    <property type="project" value="InterPro"/>
</dbReference>
<evidence type="ECO:0000256" key="1">
    <source>
        <dbReference type="ARBA" id="ARBA00001970"/>
    </source>
</evidence>
<dbReference type="Pfam" id="PF01292">
    <property type="entry name" value="Ni_hydr_CYTB"/>
    <property type="match status" value="1"/>
</dbReference>